<keyword evidence="3" id="KW-1185">Reference proteome</keyword>
<proteinExistence type="predicted"/>
<gene>
    <name evidence="2" type="ORF">IWX90DRAFT_260945</name>
</gene>
<dbReference type="EMBL" id="JBBWUH010000006">
    <property type="protein sequence ID" value="KAK8164465.1"/>
    <property type="molecule type" value="Genomic_DNA"/>
</dbReference>
<organism evidence="2 3">
    <name type="scientific">Phyllosticta citrichinensis</name>
    <dbReference type="NCBI Taxonomy" id="1130410"/>
    <lineage>
        <taxon>Eukaryota</taxon>
        <taxon>Fungi</taxon>
        <taxon>Dikarya</taxon>
        <taxon>Ascomycota</taxon>
        <taxon>Pezizomycotina</taxon>
        <taxon>Dothideomycetes</taxon>
        <taxon>Dothideomycetes incertae sedis</taxon>
        <taxon>Botryosphaeriales</taxon>
        <taxon>Phyllostictaceae</taxon>
        <taxon>Phyllosticta</taxon>
    </lineage>
</organism>
<keyword evidence="1" id="KW-1133">Transmembrane helix</keyword>
<name>A0ABR1XS21_9PEZI</name>
<comment type="caution">
    <text evidence="2">The sequence shown here is derived from an EMBL/GenBank/DDBJ whole genome shotgun (WGS) entry which is preliminary data.</text>
</comment>
<dbReference type="Proteomes" id="UP001456524">
    <property type="component" value="Unassembled WGS sequence"/>
</dbReference>
<evidence type="ECO:0000313" key="2">
    <source>
        <dbReference type="EMBL" id="KAK8164465.1"/>
    </source>
</evidence>
<protein>
    <submittedName>
        <fullName evidence="2">Uncharacterized protein</fullName>
    </submittedName>
</protein>
<evidence type="ECO:0000313" key="3">
    <source>
        <dbReference type="Proteomes" id="UP001456524"/>
    </source>
</evidence>
<keyword evidence="1" id="KW-0812">Transmembrane</keyword>
<keyword evidence="1" id="KW-0472">Membrane</keyword>
<sequence length="128" mass="14890">MMHGEEIYGTQVWTRDEIGWRIGLVSFVWLAIWWVGVVWTTPPTSVWSSPFVDLEAVRGRFTVNRLRLRHNFNGQEFIHEKRVVGLEVMRVTCASGHVFRSTLVQTSQRVFQILFDVPFSRIDGGLRV</sequence>
<reference evidence="2 3" key="1">
    <citation type="journal article" date="2022" name="G3 (Bethesda)">
        <title>Enemy or ally: a genomic approach to elucidate the lifestyle of Phyllosticta citrichinaensis.</title>
        <authorList>
            <person name="Buijs V.A."/>
            <person name="Groenewald J.Z."/>
            <person name="Haridas S."/>
            <person name="LaButti K.M."/>
            <person name="Lipzen A."/>
            <person name="Martin F.M."/>
            <person name="Barry K."/>
            <person name="Grigoriev I.V."/>
            <person name="Crous P.W."/>
            <person name="Seidl M.F."/>
        </authorList>
    </citation>
    <scope>NUCLEOTIDE SEQUENCE [LARGE SCALE GENOMIC DNA]</scope>
    <source>
        <strain evidence="2 3">CBS 129764</strain>
    </source>
</reference>
<feature type="transmembrane region" description="Helical" evidence="1">
    <location>
        <begin position="20"/>
        <end position="39"/>
    </location>
</feature>
<evidence type="ECO:0000256" key="1">
    <source>
        <dbReference type="SAM" id="Phobius"/>
    </source>
</evidence>
<accession>A0ABR1XS21</accession>